<evidence type="ECO:0000313" key="9">
    <source>
        <dbReference type="Proteomes" id="UP001374579"/>
    </source>
</evidence>
<organism evidence="8 9">
    <name type="scientific">Littorina saxatilis</name>
    <dbReference type="NCBI Taxonomy" id="31220"/>
    <lineage>
        <taxon>Eukaryota</taxon>
        <taxon>Metazoa</taxon>
        <taxon>Spiralia</taxon>
        <taxon>Lophotrochozoa</taxon>
        <taxon>Mollusca</taxon>
        <taxon>Gastropoda</taxon>
        <taxon>Caenogastropoda</taxon>
        <taxon>Littorinimorpha</taxon>
        <taxon>Littorinoidea</taxon>
        <taxon>Littorinidae</taxon>
        <taxon>Littorina</taxon>
    </lineage>
</organism>
<dbReference type="InterPro" id="IPR017907">
    <property type="entry name" value="Znf_RING_CS"/>
</dbReference>
<keyword evidence="2 4" id="KW-0863">Zinc-finger</keyword>
<evidence type="ECO:0000256" key="5">
    <source>
        <dbReference type="SAM" id="Coils"/>
    </source>
</evidence>
<name>A0AAN9BM24_9CAEN</name>
<keyword evidence="9" id="KW-1185">Reference proteome</keyword>
<dbReference type="SUPFAM" id="SSF57845">
    <property type="entry name" value="B-box zinc-binding domain"/>
    <property type="match status" value="1"/>
</dbReference>
<evidence type="ECO:0000259" key="7">
    <source>
        <dbReference type="PROSITE" id="PS50119"/>
    </source>
</evidence>
<reference evidence="8 9" key="1">
    <citation type="submission" date="2024-02" db="EMBL/GenBank/DDBJ databases">
        <title>Chromosome-scale genome assembly of the rough periwinkle Littorina saxatilis.</title>
        <authorList>
            <person name="De Jode A."/>
            <person name="Faria R."/>
            <person name="Formenti G."/>
            <person name="Sims Y."/>
            <person name="Smith T.P."/>
            <person name="Tracey A."/>
            <person name="Wood J.M.D."/>
            <person name="Zagrodzka Z.B."/>
            <person name="Johannesson K."/>
            <person name="Butlin R.K."/>
            <person name="Leder E.H."/>
        </authorList>
    </citation>
    <scope>NUCLEOTIDE SEQUENCE [LARGE SCALE GENOMIC DNA]</scope>
    <source>
        <strain evidence="8">Snail1</strain>
        <tissue evidence="8">Muscle</tissue>
    </source>
</reference>
<sequence length="432" mass="49154">MDPSTDSGNMAVQVRRGELEYTISLRCTLCNYQFRSPKILPCFHSFCEACLYTVVSRSSSKTPTGSRHFPCPICRKKTEILKAGVQTLQTNYVLAAQVIRLNLSQSKPECSVCAVKRKSTQEPTYAVLKCWECDKFLCSKCVRTHTSLLKFHTLIQLSKSGPFKVIRHSYCAKHPEEHLRFYCLKCEDTICRDCRMTKHAEGHQSVDMVDLQHSAKEMVARVNEVITGNFIPVLDANREFFKREFEEKRPMKLTLKAAIKEREKVLLKVVQCATQAALQHLEDFFQKMEDDARKYKDNLARMCSEVEFNELVIESGCEADVMQAAINVMAYTNNKSPQACLVSIPSHKQELVWEKEDVAPFIKEGSSATTATMTLQNVKDFADAYMGRVNVTSTKMTLSHTQVAERTSLTKGFRKIGLLVDAYQKNYKNIAK</sequence>
<dbReference type="Pfam" id="PF00643">
    <property type="entry name" value="zf-B_box"/>
    <property type="match status" value="1"/>
</dbReference>
<comment type="caution">
    <text evidence="8">The sequence shown here is derived from an EMBL/GenBank/DDBJ whole genome shotgun (WGS) entry which is preliminary data.</text>
</comment>
<evidence type="ECO:0000256" key="4">
    <source>
        <dbReference type="PROSITE-ProRule" id="PRU00024"/>
    </source>
</evidence>
<dbReference type="InterPro" id="IPR001841">
    <property type="entry name" value="Znf_RING"/>
</dbReference>
<dbReference type="AlphaFoldDB" id="A0AAN9BM24"/>
<dbReference type="Pfam" id="PF13445">
    <property type="entry name" value="zf-RING_UBOX"/>
    <property type="match status" value="1"/>
</dbReference>
<evidence type="ECO:0000259" key="6">
    <source>
        <dbReference type="PROSITE" id="PS50089"/>
    </source>
</evidence>
<feature type="domain" description="RING-type" evidence="6">
    <location>
        <begin position="27"/>
        <end position="75"/>
    </location>
</feature>
<dbReference type="InterPro" id="IPR000315">
    <property type="entry name" value="Znf_B-box"/>
</dbReference>
<dbReference type="SUPFAM" id="SSF57850">
    <property type="entry name" value="RING/U-box"/>
    <property type="match status" value="1"/>
</dbReference>
<dbReference type="SMART" id="SM00336">
    <property type="entry name" value="BBOX"/>
    <property type="match status" value="2"/>
</dbReference>
<dbReference type="Gene3D" id="3.30.160.60">
    <property type="entry name" value="Classic Zinc Finger"/>
    <property type="match status" value="1"/>
</dbReference>
<dbReference type="InterPro" id="IPR027370">
    <property type="entry name" value="Znf-RING_euk"/>
</dbReference>
<keyword evidence="3" id="KW-0862">Zinc</keyword>
<proteinExistence type="predicted"/>
<dbReference type="InterPro" id="IPR047153">
    <property type="entry name" value="TRIM45/56/19-like"/>
</dbReference>
<dbReference type="EMBL" id="JBAMIC010000004">
    <property type="protein sequence ID" value="KAK7107997.1"/>
    <property type="molecule type" value="Genomic_DNA"/>
</dbReference>
<dbReference type="PROSITE" id="PS50119">
    <property type="entry name" value="ZF_BBOX"/>
    <property type="match status" value="1"/>
</dbReference>
<evidence type="ECO:0000256" key="2">
    <source>
        <dbReference type="ARBA" id="ARBA00022771"/>
    </source>
</evidence>
<evidence type="ECO:0000256" key="1">
    <source>
        <dbReference type="ARBA" id="ARBA00022723"/>
    </source>
</evidence>
<dbReference type="PANTHER" id="PTHR25462:SF296">
    <property type="entry name" value="MEIOTIC P26, ISOFORM F"/>
    <property type="match status" value="1"/>
</dbReference>
<accession>A0AAN9BM24</accession>
<gene>
    <name evidence="8" type="ORF">V1264_015803</name>
</gene>
<dbReference type="PROSITE" id="PS50089">
    <property type="entry name" value="ZF_RING_2"/>
    <property type="match status" value="1"/>
</dbReference>
<feature type="domain" description="B box-type" evidence="7">
    <location>
        <begin position="166"/>
        <end position="208"/>
    </location>
</feature>
<dbReference type="PANTHER" id="PTHR25462">
    <property type="entry name" value="BONUS, ISOFORM C-RELATED"/>
    <property type="match status" value="1"/>
</dbReference>
<keyword evidence="1" id="KW-0479">Metal-binding</keyword>
<dbReference type="SMART" id="SM00184">
    <property type="entry name" value="RING"/>
    <property type="match status" value="1"/>
</dbReference>
<keyword evidence="5" id="KW-0175">Coiled coil</keyword>
<dbReference type="Gene3D" id="3.30.40.10">
    <property type="entry name" value="Zinc/RING finger domain, C3HC4 (zinc finger)"/>
    <property type="match status" value="1"/>
</dbReference>
<evidence type="ECO:0000313" key="8">
    <source>
        <dbReference type="EMBL" id="KAK7107997.1"/>
    </source>
</evidence>
<evidence type="ECO:0000256" key="3">
    <source>
        <dbReference type="ARBA" id="ARBA00022833"/>
    </source>
</evidence>
<feature type="coiled-coil region" evidence="5">
    <location>
        <begin position="278"/>
        <end position="305"/>
    </location>
</feature>
<dbReference type="PROSITE" id="PS00518">
    <property type="entry name" value="ZF_RING_1"/>
    <property type="match status" value="1"/>
</dbReference>
<dbReference type="Proteomes" id="UP001374579">
    <property type="component" value="Unassembled WGS sequence"/>
</dbReference>
<dbReference type="InterPro" id="IPR013083">
    <property type="entry name" value="Znf_RING/FYVE/PHD"/>
</dbReference>
<protein>
    <submittedName>
        <fullName evidence="8">Uncharacterized protein</fullName>
    </submittedName>
</protein>
<dbReference type="GO" id="GO:0008270">
    <property type="term" value="F:zinc ion binding"/>
    <property type="evidence" value="ECO:0007669"/>
    <property type="project" value="UniProtKB-KW"/>
</dbReference>